<dbReference type="CDD" id="cd18552">
    <property type="entry name" value="ABC_6TM_MsbA_like"/>
    <property type="match status" value="1"/>
</dbReference>
<feature type="domain" description="ABC transmembrane type-1" evidence="13">
    <location>
        <begin position="36"/>
        <end position="318"/>
    </location>
</feature>
<dbReference type="RefSeq" id="WP_102068423.1">
    <property type="nucleotide sequence ID" value="NZ_PDNV01000002.1"/>
</dbReference>
<dbReference type="AlphaFoldDB" id="A0A2N4UJB9"/>
<dbReference type="Proteomes" id="UP000234328">
    <property type="component" value="Unassembled WGS sequence"/>
</dbReference>
<evidence type="ECO:0000256" key="5">
    <source>
        <dbReference type="ARBA" id="ARBA00022741"/>
    </source>
</evidence>
<evidence type="ECO:0000256" key="6">
    <source>
        <dbReference type="ARBA" id="ARBA00022840"/>
    </source>
</evidence>
<dbReference type="GO" id="GO:0005886">
    <property type="term" value="C:plasma membrane"/>
    <property type="evidence" value="ECO:0007669"/>
    <property type="project" value="UniProtKB-SubCell"/>
</dbReference>
<keyword evidence="2" id="KW-0813">Transport</keyword>
<organism evidence="14 15">
    <name type="scientific">Pollutimonas nitritireducens</name>
    <dbReference type="NCBI Taxonomy" id="2045209"/>
    <lineage>
        <taxon>Bacteria</taxon>
        <taxon>Pseudomonadati</taxon>
        <taxon>Pseudomonadota</taxon>
        <taxon>Betaproteobacteria</taxon>
        <taxon>Burkholderiales</taxon>
        <taxon>Alcaligenaceae</taxon>
        <taxon>Pollutimonas</taxon>
    </lineage>
</organism>
<keyword evidence="10 11" id="KW-0472">Membrane</keyword>
<keyword evidence="3" id="KW-1003">Cell membrane</keyword>
<keyword evidence="5" id="KW-0547">Nucleotide-binding</keyword>
<feature type="transmembrane region" description="Helical" evidence="11">
    <location>
        <begin position="30"/>
        <end position="55"/>
    </location>
</feature>
<feature type="transmembrane region" description="Helical" evidence="11">
    <location>
        <begin position="75"/>
        <end position="100"/>
    </location>
</feature>
<dbReference type="EMBL" id="PDNV01000002">
    <property type="protein sequence ID" value="PLC55098.1"/>
    <property type="molecule type" value="Genomic_DNA"/>
</dbReference>
<evidence type="ECO:0000256" key="8">
    <source>
        <dbReference type="ARBA" id="ARBA00022989"/>
    </source>
</evidence>
<dbReference type="InterPro" id="IPR039421">
    <property type="entry name" value="Type_1_exporter"/>
</dbReference>
<evidence type="ECO:0000256" key="4">
    <source>
        <dbReference type="ARBA" id="ARBA00022692"/>
    </source>
</evidence>
<evidence type="ECO:0000313" key="14">
    <source>
        <dbReference type="EMBL" id="PLC55098.1"/>
    </source>
</evidence>
<dbReference type="PROSITE" id="PS50929">
    <property type="entry name" value="ABC_TM1F"/>
    <property type="match status" value="1"/>
</dbReference>
<dbReference type="InterPro" id="IPR017871">
    <property type="entry name" value="ABC_transporter-like_CS"/>
</dbReference>
<evidence type="ECO:0000256" key="1">
    <source>
        <dbReference type="ARBA" id="ARBA00004651"/>
    </source>
</evidence>
<dbReference type="SUPFAM" id="SSF52540">
    <property type="entry name" value="P-loop containing nucleoside triphosphate hydrolases"/>
    <property type="match status" value="1"/>
</dbReference>
<feature type="transmembrane region" description="Helical" evidence="11">
    <location>
        <begin position="286"/>
        <end position="303"/>
    </location>
</feature>
<reference evidence="14 15" key="1">
    <citation type="submission" date="2017-10" db="EMBL/GenBank/DDBJ databases">
        <title>Two draft genome sequences of Pusillimonas sp. strains isolated from a nitrate- and radionuclide-contaminated groundwater in Russia.</title>
        <authorList>
            <person name="Grouzdev D.S."/>
            <person name="Tourova T.P."/>
            <person name="Goeva M.A."/>
            <person name="Babich T.L."/>
            <person name="Sokolova D.S."/>
            <person name="Abdullin R."/>
            <person name="Poltaraus A.B."/>
            <person name="Toshchakov S.V."/>
            <person name="Nazina T.N."/>
        </authorList>
    </citation>
    <scope>NUCLEOTIDE SEQUENCE [LARGE SCALE GENOMIC DNA]</scope>
    <source>
        <strain evidence="14 15">JR1/69-2-13</strain>
    </source>
</reference>
<proteinExistence type="predicted"/>
<keyword evidence="7" id="KW-1278">Translocase</keyword>
<evidence type="ECO:0000256" key="9">
    <source>
        <dbReference type="ARBA" id="ARBA00023055"/>
    </source>
</evidence>
<dbReference type="SMART" id="SM00382">
    <property type="entry name" value="AAA"/>
    <property type="match status" value="1"/>
</dbReference>
<accession>A0A2N4UJB9</accession>
<dbReference type="GO" id="GO:0016887">
    <property type="term" value="F:ATP hydrolysis activity"/>
    <property type="evidence" value="ECO:0007669"/>
    <property type="project" value="InterPro"/>
</dbReference>
<comment type="subcellular location">
    <subcellularLocation>
        <location evidence="1">Cell membrane</location>
        <topology evidence="1">Multi-pass membrane protein</topology>
    </subcellularLocation>
</comment>
<evidence type="ECO:0000256" key="3">
    <source>
        <dbReference type="ARBA" id="ARBA00022475"/>
    </source>
</evidence>
<dbReference type="PANTHER" id="PTHR43394">
    <property type="entry name" value="ATP-DEPENDENT PERMEASE MDL1, MITOCHONDRIAL"/>
    <property type="match status" value="1"/>
</dbReference>
<protein>
    <submittedName>
        <fullName evidence="14">Lipid A export permease/ATP-binding protein MsbA</fullName>
    </submittedName>
</protein>
<evidence type="ECO:0000256" key="2">
    <source>
        <dbReference type="ARBA" id="ARBA00022448"/>
    </source>
</evidence>
<dbReference type="Pfam" id="PF00664">
    <property type="entry name" value="ABC_membrane"/>
    <property type="match status" value="1"/>
</dbReference>
<evidence type="ECO:0000256" key="11">
    <source>
        <dbReference type="SAM" id="Phobius"/>
    </source>
</evidence>
<dbReference type="InterPro" id="IPR011917">
    <property type="entry name" value="ABC_transpr_lipidA"/>
</dbReference>
<dbReference type="SUPFAM" id="SSF90123">
    <property type="entry name" value="ABC transporter transmembrane region"/>
    <property type="match status" value="1"/>
</dbReference>
<dbReference type="PANTHER" id="PTHR43394:SF1">
    <property type="entry name" value="ATP-BINDING CASSETTE SUB-FAMILY B MEMBER 10, MITOCHONDRIAL"/>
    <property type="match status" value="1"/>
</dbReference>
<gene>
    <name evidence="14" type="primary">msbA</name>
    <name evidence="14" type="ORF">CR155_02480</name>
</gene>
<keyword evidence="8 11" id="KW-1133">Transmembrane helix</keyword>
<dbReference type="GO" id="GO:0005524">
    <property type="term" value="F:ATP binding"/>
    <property type="evidence" value="ECO:0007669"/>
    <property type="project" value="UniProtKB-KW"/>
</dbReference>
<name>A0A2N4UJB9_9BURK</name>
<evidence type="ECO:0000256" key="7">
    <source>
        <dbReference type="ARBA" id="ARBA00022967"/>
    </source>
</evidence>
<evidence type="ECO:0000259" key="13">
    <source>
        <dbReference type="PROSITE" id="PS50929"/>
    </source>
</evidence>
<comment type="caution">
    <text evidence="14">The sequence shown here is derived from an EMBL/GenBank/DDBJ whole genome shotgun (WGS) entry which is preliminary data.</text>
</comment>
<dbReference type="Gene3D" id="3.40.50.300">
    <property type="entry name" value="P-loop containing nucleotide triphosphate hydrolases"/>
    <property type="match status" value="1"/>
</dbReference>
<evidence type="ECO:0000256" key="10">
    <source>
        <dbReference type="ARBA" id="ARBA00023136"/>
    </source>
</evidence>
<dbReference type="InterPro" id="IPR003593">
    <property type="entry name" value="AAA+_ATPase"/>
</dbReference>
<keyword evidence="4 11" id="KW-0812">Transmembrane</keyword>
<dbReference type="OrthoDB" id="8554730at2"/>
<keyword evidence="6 14" id="KW-0067">ATP-binding</keyword>
<feature type="domain" description="ABC transporter" evidence="12">
    <location>
        <begin position="351"/>
        <end position="587"/>
    </location>
</feature>
<dbReference type="Gene3D" id="1.20.1560.10">
    <property type="entry name" value="ABC transporter type 1, transmembrane domain"/>
    <property type="match status" value="1"/>
</dbReference>
<dbReference type="GO" id="GO:0034040">
    <property type="term" value="F:ATPase-coupled lipid transmembrane transporter activity"/>
    <property type="evidence" value="ECO:0007669"/>
    <property type="project" value="InterPro"/>
</dbReference>
<dbReference type="GO" id="GO:0015421">
    <property type="term" value="F:ABC-type oligopeptide transporter activity"/>
    <property type="evidence" value="ECO:0007669"/>
    <property type="project" value="TreeGrafter"/>
</dbReference>
<dbReference type="Pfam" id="PF00005">
    <property type="entry name" value="ABC_tran"/>
    <property type="match status" value="1"/>
</dbReference>
<dbReference type="InterPro" id="IPR036640">
    <property type="entry name" value="ABC1_TM_sf"/>
</dbReference>
<dbReference type="InterPro" id="IPR027417">
    <property type="entry name" value="P-loop_NTPase"/>
</dbReference>
<keyword evidence="15" id="KW-1185">Reference proteome</keyword>
<dbReference type="InterPro" id="IPR011527">
    <property type="entry name" value="ABC1_TM_dom"/>
</dbReference>
<dbReference type="PROSITE" id="PS50893">
    <property type="entry name" value="ABC_TRANSPORTER_2"/>
    <property type="match status" value="1"/>
</dbReference>
<evidence type="ECO:0000259" key="12">
    <source>
        <dbReference type="PROSITE" id="PS50893"/>
    </source>
</evidence>
<evidence type="ECO:0000313" key="15">
    <source>
        <dbReference type="Proteomes" id="UP000234328"/>
    </source>
</evidence>
<dbReference type="FunFam" id="3.40.50.300:FF:000221">
    <property type="entry name" value="Multidrug ABC transporter ATP-binding protein"/>
    <property type="match status" value="1"/>
</dbReference>
<dbReference type="PROSITE" id="PS00211">
    <property type="entry name" value="ABC_TRANSPORTER_1"/>
    <property type="match status" value="1"/>
</dbReference>
<keyword evidence="9" id="KW-0445">Lipid transport</keyword>
<feature type="transmembrane region" description="Helical" evidence="11">
    <location>
        <begin position="257"/>
        <end position="280"/>
    </location>
</feature>
<sequence length="593" mass="65069">MLKSSPQATSSHSDPVKFELWRRIYTRVGVYWKAVLVAVLLVSVAAATQPTLAIIMKPLLDQGFSGNKPSYIWSIPLAVVGLMFLRGICSYGSTYLLAWVANNMLLGLRKEMFQRLLGLSDEHFKRGDSGRLLNRFTIDAGTVTGLATEVITVVVRETLVVVALLAVLLYMSWQLTLIVLIMLPVSTLIARVFIKRLRRINRETIGMNAELTRVVREGIDGQRVIKLFDGYDREAGRFEYVNARLRRFAMRAAGADAAMSPLTQFSVGLSVAAVIAVALYQANTEGLTVGSFAAFMAALGQIFDPMKRLTNIASAMQRMLISAESVFTLIDEKPEDDKGTQTLALPVKGRVEFSHVCHRFPTSQTDTLSDVSFLAEPGQTVALVGRSGSGKTTLVNMLPRFVNPRSGEVRIDGQNVKDVPLRDLRAQLSLVSQDVVLFEGTIAENVGYGSLHEASREEIRDALDAANLLSFVEGLPQGLDTPVGENAGQLSGGQRQRLAIARALIKNAPILILDEATSALDNESERQVQASLELLMAGRTTLVIAHRLSTVQKADRIVVLDAGRVVEQGRHEELLALNGLYASLYRMQFRDEI</sequence>
<dbReference type="InterPro" id="IPR003439">
    <property type="entry name" value="ABC_transporter-like_ATP-bd"/>
</dbReference>
<dbReference type="NCBIfam" id="TIGR02203">
    <property type="entry name" value="MsbA_lipidA"/>
    <property type="match status" value="1"/>
</dbReference>